<dbReference type="AlphaFoldDB" id="A0AA50HPD7"/>
<evidence type="ECO:0000313" key="1">
    <source>
        <dbReference type="EMBL" id="WLS77915.1"/>
    </source>
</evidence>
<organism evidence="1 2">
    <name type="scientific">Erwinia pyri</name>
    <dbReference type="NCBI Taxonomy" id="3062598"/>
    <lineage>
        <taxon>Bacteria</taxon>
        <taxon>Pseudomonadati</taxon>
        <taxon>Pseudomonadota</taxon>
        <taxon>Gammaproteobacteria</taxon>
        <taxon>Enterobacterales</taxon>
        <taxon>Erwiniaceae</taxon>
        <taxon>Erwinia</taxon>
    </lineage>
</organism>
<dbReference type="RefSeq" id="WP_306207252.1">
    <property type="nucleotide sequence ID" value="NZ_CP132353.1"/>
</dbReference>
<gene>
    <name evidence="1" type="ORF">Q3V30_15775</name>
</gene>
<dbReference type="KEGG" id="epi:Q3V30_15775"/>
<keyword evidence="2" id="KW-1185">Reference proteome</keyword>
<dbReference type="EMBL" id="CP132353">
    <property type="protein sequence ID" value="WLS77915.1"/>
    <property type="molecule type" value="Genomic_DNA"/>
</dbReference>
<sequence>MLKLLKNLFNSPEQLLSVMSRGDMQEAKDDKDRILIDEDGNAAVNLESPEVHEDFARHVMTLQRVKMIPPLKSAKSDR</sequence>
<evidence type="ECO:0000313" key="2">
    <source>
        <dbReference type="Proteomes" id="UP001228139"/>
    </source>
</evidence>
<proteinExistence type="predicted"/>
<dbReference type="Proteomes" id="UP001228139">
    <property type="component" value="Chromosome"/>
</dbReference>
<reference evidence="1 2" key="1">
    <citation type="submission" date="2023-07" db="EMBL/GenBank/DDBJ databases">
        <title>Pathogenic bacteria of pear tree diseases.</title>
        <authorList>
            <person name="Zhang Z."/>
            <person name="He L."/>
            <person name="Huang R."/>
        </authorList>
    </citation>
    <scope>NUCLEOTIDE SEQUENCE [LARGE SCALE GENOMIC DNA]</scope>
    <source>
        <strain evidence="1 2">DE2</strain>
    </source>
</reference>
<accession>A0AA50HPD7</accession>
<protein>
    <submittedName>
        <fullName evidence="1">Uncharacterized protein</fullName>
    </submittedName>
</protein>
<name>A0AA50HPD7_9GAMM</name>